<keyword evidence="2 7" id="KW-0808">Transferase</keyword>
<evidence type="ECO:0000256" key="7">
    <source>
        <dbReference type="HAMAP-Rule" id="MF_00109"/>
    </source>
</evidence>
<feature type="binding site" evidence="7">
    <location>
        <position position="37"/>
    </location>
    <ligand>
        <name>substrate</name>
    </ligand>
</feature>
<evidence type="ECO:0000256" key="5">
    <source>
        <dbReference type="ARBA" id="ARBA00022840"/>
    </source>
</evidence>
<organism evidence="8 9">
    <name type="scientific">Treponema parvum</name>
    <dbReference type="NCBI Taxonomy" id="138851"/>
    <lineage>
        <taxon>Bacteria</taxon>
        <taxon>Pseudomonadati</taxon>
        <taxon>Spirochaetota</taxon>
        <taxon>Spirochaetia</taxon>
        <taxon>Spirochaetales</taxon>
        <taxon>Treponemataceae</taxon>
        <taxon>Treponema</taxon>
    </lineage>
</organism>
<dbReference type="GO" id="GO:0005524">
    <property type="term" value="F:ATP binding"/>
    <property type="evidence" value="ECO:0007669"/>
    <property type="project" value="UniProtKB-UniRule"/>
</dbReference>
<evidence type="ECO:0000313" key="8">
    <source>
        <dbReference type="EMBL" id="QTQ13090.1"/>
    </source>
</evidence>
<feature type="binding site" evidence="7">
    <location>
        <position position="86"/>
    </location>
    <ligand>
        <name>substrate</name>
    </ligand>
</feature>
<feature type="binding site" evidence="7">
    <location>
        <begin position="15"/>
        <end position="20"/>
    </location>
    <ligand>
        <name>ATP</name>
        <dbReference type="ChEBI" id="CHEBI:30616"/>
    </ligand>
</feature>
<comment type="similarity">
    <text evidence="7">Belongs to the shikimate kinase family.</text>
</comment>
<dbReference type="SUPFAM" id="SSF52540">
    <property type="entry name" value="P-loop containing nucleoside triphosphate hydrolases"/>
    <property type="match status" value="1"/>
</dbReference>
<keyword evidence="7" id="KW-0963">Cytoplasm</keyword>
<comment type="pathway">
    <text evidence="7">Metabolic intermediate biosynthesis; chorismate biosynthesis; chorismate from D-erythrose 4-phosphate and phosphoenolpyruvate: step 5/7.</text>
</comment>
<dbReference type="PANTHER" id="PTHR21087">
    <property type="entry name" value="SHIKIMATE KINASE"/>
    <property type="match status" value="1"/>
</dbReference>
<dbReference type="GO" id="GO:0004765">
    <property type="term" value="F:shikimate kinase activity"/>
    <property type="evidence" value="ECO:0007669"/>
    <property type="project" value="UniProtKB-UniRule"/>
</dbReference>
<reference evidence="8 9" key="1">
    <citation type="journal article" date="2021" name="Microbiol. Resour. Announc.">
        <title>Complete Genome Sequences of Three Human Oral Treponema parvum Isolates.</title>
        <authorList>
            <person name="Zeng H."/>
            <person name="Watt R.M."/>
        </authorList>
    </citation>
    <scope>NUCLEOTIDE SEQUENCE [LARGE SCALE GENOMIC DNA]</scope>
    <source>
        <strain evidence="8 9">ATCC 700770</strain>
    </source>
</reference>
<protein>
    <recommendedName>
        <fullName evidence="7">Shikimate kinase</fullName>
        <shortName evidence="7">SK</shortName>
        <ecNumber evidence="7">2.7.1.71</ecNumber>
    </recommendedName>
</protein>
<dbReference type="GO" id="GO:0009423">
    <property type="term" value="P:chorismate biosynthetic process"/>
    <property type="evidence" value="ECO:0007669"/>
    <property type="project" value="UniProtKB-UniRule"/>
</dbReference>
<dbReference type="InterPro" id="IPR031322">
    <property type="entry name" value="Shikimate/glucono_kinase"/>
</dbReference>
<dbReference type="KEGG" id="tpav:HRQ91_00695"/>
<feature type="binding site" evidence="7">
    <location>
        <position position="176"/>
    </location>
    <ligand>
        <name>ATP</name>
        <dbReference type="ChEBI" id="CHEBI:30616"/>
    </ligand>
</feature>
<dbReference type="EC" id="2.7.1.71" evidence="7"/>
<comment type="subunit">
    <text evidence="7">Monomer.</text>
</comment>
<comment type="cofactor">
    <cofactor evidence="7">
        <name>Mg(2+)</name>
        <dbReference type="ChEBI" id="CHEBI:18420"/>
    </cofactor>
    <text evidence="7">Binds 1 Mg(2+) ion per subunit.</text>
</comment>
<keyword evidence="7" id="KW-0460">Magnesium</keyword>
<keyword evidence="1 7" id="KW-0028">Amino-acid biosynthesis</keyword>
<sequence>MFCLTRSVVLMGIKHCGKSTQGKLLSKYFNCPFFDTDDQILKIRGMSARKIYLEKGEDEFKKAEADACKEICKNIVFCPAVIATGGGVCDNDPALETLRSSGGLFVFLNVTEKTAFDRILKEAVFENGKIKNIPAYIAKKSPHTEEDVRTIFHGFYKCRNDKYASLADLTLSLSFRSANENSKKLVSLLLVAGAAAPSATT</sequence>
<comment type="subcellular location">
    <subcellularLocation>
        <location evidence="7">Cytoplasm</location>
    </subcellularLocation>
</comment>
<dbReference type="GO" id="GO:0009073">
    <property type="term" value="P:aromatic amino acid family biosynthetic process"/>
    <property type="evidence" value="ECO:0007669"/>
    <property type="project" value="UniProtKB-KW"/>
</dbReference>
<keyword evidence="3 7" id="KW-0547">Nucleotide-binding</keyword>
<dbReference type="Proteomes" id="UP000671908">
    <property type="component" value="Chromosome"/>
</dbReference>
<keyword evidence="6 7" id="KW-0057">Aromatic amino acid biosynthesis</keyword>
<dbReference type="HAMAP" id="MF_00109">
    <property type="entry name" value="Shikimate_kinase"/>
    <property type="match status" value="1"/>
</dbReference>
<dbReference type="GO" id="GO:0008652">
    <property type="term" value="P:amino acid biosynthetic process"/>
    <property type="evidence" value="ECO:0007669"/>
    <property type="project" value="UniProtKB-KW"/>
</dbReference>
<dbReference type="Pfam" id="PF01202">
    <property type="entry name" value="SKI"/>
    <property type="match status" value="1"/>
</dbReference>
<evidence type="ECO:0000256" key="1">
    <source>
        <dbReference type="ARBA" id="ARBA00022605"/>
    </source>
</evidence>
<dbReference type="InterPro" id="IPR000623">
    <property type="entry name" value="Shikimate_kinase/TSH1"/>
</dbReference>
<feature type="binding site" evidence="7">
    <location>
        <position position="159"/>
    </location>
    <ligand>
        <name>substrate</name>
    </ligand>
</feature>
<dbReference type="GO" id="GO:0000287">
    <property type="term" value="F:magnesium ion binding"/>
    <property type="evidence" value="ECO:0007669"/>
    <property type="project" value="UniProtKB-UniRule"/>
</dbReference>
<accession>A0A975F2H9</accession>
<comment type="caution">
    <text evidence="7">Lacks conserved residue(s) required for the propagation of feature annotation.</text>
</comment>
<evidence type="ECO:0000256" key="4">
    <source>
        <dbReference type="ARBA" id="ARBA00022777"/>
    </source>
</evidence>
<dbReference type="GO" id="GO:0005829">
    <property type="term" value="C:cytosol"/>
    <property type="evidence" value="ECO:0007669"/>
    <property type="project" value="TreeGrafter"/>
</dbReference>
<comment type="catalytic activity">
    <reaction evidence="7">
        <text>shikimate + ATP = 3-phosphoshikimate + ADP + H(+)</text>
        <dbReference type="Rhea" id="RHEA:13121"/>
        <dbReference type="ChEBI" id="CHEBI:15378"/>
        <dbReference type="ChEBI" id="CHEBI:30616"/>
        <dbReference type="ChEBI" id="CHEBI:36208"/>
        <dbReference type="ChEBI" id="CHEBI:145989"/>
        <dbReference type="ChEBI" id="CHEBI:456216"/>
        <dbReference type="EC" id="2.7.1.71"/>
    </reaction>
</comment>
<dbReference type="RefSeq" id="WP_210119822.1">
    <property type="nucleotide sequence ID" value="NZ_CP054142.1"/>
</dbReference>
<name>A0A975F2H9_9SPIR</name>
<keyword evidence="9" id="KW-1185">Reference proteome</keyword>
<evidence type="ECO:0000313" key="9">
    <source>
        <dbReference type="Proteomes" id="UP000671908"/>
    </source>
</evidence>
<proteinExistence type="inferred from homology"/>
<evidence type="ECO:0000256" key="2">
    <source>
        <dbReference type="ARBA" id="ARBA00022679"/>
    </source>
</evidence>
<dbReference type="AlphaFoldDB" id="A0A975F2H9"/>
<dbReference type="PRINTS" id="PR01100">
    <property type="entry name" value="SHIKIMTKNASE"/>
</dbReference>
<dbReference type="Gene3D" id="3.40.50.300">
    <property type="entry name" value="P-loop containing nucleotide triphosphate hydrolases"/>
    <property type="match status" value="1"/>
</dbReference>
<comment type="function">
    <text evidence="7">Catalyzes the specific phosphorylation of the 3-hydroxyl group of shikimic acid using ATP as a cosubstrate.</text>
</comment>
<keyword evidence="7" id="KW-0479">Metal-binding</keyword>
<evidence type="ECO:0000256" key="3">
    <source>
        <dbReference type="ARBA" id="ARBA00022741"/>
    </source>
</evidence>
<keyword evidence="5 7" id="KW-0067">ATP-binding</keyword>
<evidence type="ECO:0000256" key="6">
    <source>
        <dbReference type="ARBA" id="ARBA00023141"/>
    </source>
</evidence>
<keyword evidence="4 7" id="KW-0418">Kinase</keyword>
<feature type="binding site" evidence="7">
    <location>
        <position position="129"/>
    </location>
    <ligand>
        <name>ATP</name>
        <dbReference type="ChEBI" id="CHEBI:30616"/>
    </ligand>
</feature>
<feature type="binding site" evidence="7">
    <location>
        <position position="19"/>
    </location>
    <ligand>
        <name>Mg(2+)</name>
        <dbReference type="ChEBI" id="CHEBI:18420"/>
    </ligand>
</feature>
<gene>
    <name evidence="7" type="primary">aroK</name>
    <name evidence="8" type="ORF">HRQ91_00695</name>
</gene>
<dbReference type="InterPro" id="IPR027417">
    <property type="entry name" value="P-loop_NTPase"/>
</dbReference>
<dbReference type="EMBL" id="CP054142">
    <property type="protein sequence ID" value="QTQ13090.1"/>
    <property type="molecule type" value="Genomic_DNA"/>
</dbReference>
<dbReference type="PANTHER" id="PTHR21087:SF16">
    <property type="entry name" value="SHIKIMATE KINASE 1, CHLOROPLASTIC"/>
    <property type="match status" value="1"/>
</dbReference>